<gene>
    <name evidence="1" type="ORF">Bhyg_16935</name>
</gene>
<dbReference type="AlphaFoldDB" id="A0A9Q0RT81"/>
<sequence length="66" mass="7555">MLYTVSFLQHMDKLLTKPIITSVAIIKYEHVPHESSMRFNSTSIYFIHTSTADAGKCFSVNMFIVI</sequence>
<comment type="caution">
    <text evidence="1">The sequence shown here is derived from an EMBL/GenBank/DDBJ whole genome shotgun (WGS) entry which is preliminary data.</text>
</comment>
<dbReference type="Proteomes" id="UP001151699">
    <property type="component" value="Unassembled WGS sequence"/>
</dbReference>
<proteinExistence type="predicted"/>
<keyword evidence="2" id="KW-1185">Reference proteome</keyword>
<dbReference type="EMBL" id="WJQU01002484">
    <property type="protein sequence ID" value="KAJ6632801.1"/>
    <property type="molecule type" value="Genomic_DNA"/>
</dbReference>
<evidence type="ECO:0000313" key="1">
    <source>
        <dbReference type="EMBL" id="KAJ6632801.1"/>
    </source>
</evidence>
<organism evidence="1 2">
    <name type="scientific">Pseudolycoriella hygida</name>
    <dbReference type="NCBI Taxonomy" id="35572"/>
    <lineage>
        <taxon>Eukaryota</taxon>
        <taxon>Metazoa</taxon>
        <taxon>Ecdysozoa</taxon>
        <taxon>Arthropoda</taxon>
        <taxon>Hexapoda</taxon>
        <taxon>Insecta</taxon>
        <taxon>Pterygota</taxon>
        <taxon>Neoptera</taxon>
        <taxon>Endopterygota</taxon>
        <taxon>Diptera</taxon>
        <taxon>Nematocera</taxon>
        <taxon>Sciaroidea</taxon>
        <taxon>Sciaridae</taxon>
        <taxon>Pseudolycoriella</taxon>
    </lineage>
</organism>
<name>A0A9Q0RT81_9DIPT</name>
<reference evidence="1" key="1">
    <citation type="submission" date="2022-07" db="EMBL/GenBank/DDBJ databases">
        <authorList>
            <person name="Trinca V."/>
            <person name="Uliana J.V.C."/>
            <person name="Torres T.T."/>
            <person name="Ward R.J."/>
            <person name="Monesi N."/>
        </authorList>
    </citation>
    <scope>NUCLEOTIDE SEQUENCE</scope>
    <source>
        <strain evidence="1">HSMRA1968</strain>
        <tissue evidence="1">Whole embryos</tissue>
    </source>
</reference>
<evidence type="ECO:0000313" key="2">
    <source>
        <dbReference type="Proteomes" id="UP001151699"/>
    </source>
</evidence>
<protein>
    <submittedName>
        <fullName evidence="1">Uncharacterized protein</fullName>
    </submittedName>
</protein>
<accession>A0A9Q0RT81</accession>